<feature type="region of interest" description="Disordered" evidence="2">
    <location>
        <begin position="300"/>
        <end position="381"/>
    </location>
</feature>
<dbReference type="PANTHER" id="PTHR12619:SF21">
    <property type="entry name" value="RFX-TYPE WINGED-HELIX DOMAIN-CONTAINING PROTEIN"/>
    <property type="match status" value="1"/>
</dbReference>
<dbReference type="FunFam" id="1.10.10.10:FF:000422">
    <property type="entry name" value="DNA-binding protein RFX7"/>
    <property type="match status" value="1"/>
</dbReference>
<dbReference type="InterPro" id="IPR039779">
    <property type="entry name" value="RFX-like"/>
</dbReference>
<organism evidence="4 5">
    <name type="scientific">Psylliodes chrysocephalus</name>
    <dbReference type="NCBI Taxonomy" id="3402493"/>
    <lineage>
        <taxon>Eukaryota</taxon>
        <taxon>Metazoa</taxon>
        <taxon>Ecdysozoa</taxon>
        <taxon>Arthropoda</taxon>
        <taxon>Hexapoda</taxon>
        <taxon>Insecta</taxon>
        <taxon>Pterygota</taxon>
        <taxon>Neoptera</taxon>
        <taxon>Endopterygota</taxon>
        <taxon>Coleoptera</taxon>
        <taxon>Polyphaga</taxon>
        <taxon>Cucujiformia</taxon>
        <taxon>Chrysomeloidea</taxon>
        <taxon>Chrysomelidae</taxon>
        <taxon>Galerucinae</taxon>
        <taxon>Alticini</taxon>
        <taxon>Psylliodes</taxon>
    </lineage>
</organism>
<feature type="region of interest" description="Disordered" evidence="2">
    <location>
        <begin position="1"/>
        <end position="47"/>
    </location>
</feature>
<name>A0A9P0CXY5_9CUCU</name>
<feature type="compositionally biased region" description="Basic and acidic residues" evidence="2">
    <location>
        <begin position="37"/>
        <end position="47"/>
    </location>
</feature>
<keyword evidence="5" id="KW-1185">Reference proteome</keyword>
<keyword evidence="1" id="KW-0238">DNA-binding</keyword>
<accession>A0A9P0CXY5</accession>
<dbReference type="GO" id="GO:0000981">
    <property type="term" value="F:DNA-binding transcription factor activity, RNA polymerase II-specific"/>
    <property type="evidence" value="ECO:0007669"/>
    <property type="project" value="TreeGrafter"/>
</dbReference>
<feature type="compositionally biased region" description="Polar residues" evidence="2">
    <location>
        <begin position="666"/>
        <end position="690"/>
    </location>
</feature>
<dbReference type="SUPFAM" id="SSF46785">
    <property type="entry name" value="Winged helix' DNA-binding domain"/>
    <property type="match status" value="1"/>
</dbReference>
<dbReference type="EMBL" id="OV651817">
    <property type="protein sequence ID" value="CAH1111387.1"/>
    <property type="molecule type" value="Genomic_DNA"/>
</dbReference>
<dbReference type="InterPro" id="IPR036390">
    <property type="entry name" value="WH_DNA-bd_sf"/>
</dbReference>
<evidence type="ECO:0000256" key="1">
    <source>
        <dbReference type="ARBA" id="ARBA00023125"/>
    </source>
</evidence>
<dbReference type="Gene3D" id="6.10.140.1290">
    <property type="match status" value="1"/>
</dbReference>
<dbReference type="Proteomes" id="UP001153636">
    <property type="component" value="Chromosome 5"/>
</dbReference>
<dbReference type="AlphaFoldDB" id="A0A9P0CXY5"/>
<evidence type="ECO:0000259" key="3">
    <source>
        <dbReference type="PROSITE" id="PS51526"/>
    </source>
</evidence>
<evidence type="ECO:0000256" key="2">
    <source>
        <dbReference type="SAM" id="MobiDB-lite"/>
    </source>
</evidence>
<dbReference type="PROSITE" id="PS51526">
    <property type="entry name" value="RFX_DBD"/>
    <property type="match status" value="1"/>
</dbReference>
<dbReference type="OrthoDB" id="10069709at2759"/>
<dbReference type="Pfam" id="PF02257">
    <property type="entry name" value="RFX_DNA_binding"/>
    <property type="match status" value="1"/>
</dbReference>
<proteinExistence type="predicted"/>
<feature type="compositionally biased region" description="Polar residues" evidence="2">
    <location>
        <begin position="330"/>
        <end position="356"/>
    </location>
</feature>
<evidence type="ECO:0000313" key="5">
    <source>
        <dbReference type="Proteomes" id="UP001153636"/>
    </source>
</evidence>
<dbReference type="InterPro" id="IPR003150">
    <property type="entry name" value="DNA-bd_RFX"/>
</dbReference>
<protein>
    <recommendedName>
        <fullName evidence="3">RFX-type winged-helix domain-containing protein</fullName>
    </recommendedName>
</protein>
<evidence type="ECO:0000313" key="4">
    <source>
        <dbReference type="EMBL" id="CAH1111387.1"/>
    </source>
</evidence>
<gene>
    <name evidence="4" type="ORF">PSYICH_LOCUS11393</name>
</gene>
<dbReference type="PANTHER" id="PTHR12619">
    <property type="entry name" value="RFX TRANSCRIPTION FACTOR FAMILY"/>
    <property type="match status" value="1"/>
</dbReference>
<dbReference type="GO" id="GO:0000978">
    <property type="term" value="F:RNA polymerase II cis-regulatory region sequence-specific DNA binding"/>
    <property type="evidence" value="ECO:0007669"/>
    <property type="project" value="TreeGrafter"/>
</dbReference>
<feature type="compositionally biased region" description="Low complexity" evidence="2">
    <location>
        <begin position="357"/>
        <end position="379"/>
    </location>
</feature>
<dbReference type="InterPro" id="IPR036388">
    <property type="entry name" value="WH-like_DNA-bd_sf"/>
</dbReference>
<feature type="region of interest" description="Disordered" evidence="2">
    <location>
        <begin position="636"/>
        <end position="690"/>
    </location>
</feature>
<feature type="domain" description="RFX-type winged-helix" evidence="3">
    <location>
        <begin position="123"/>
        <end position="198"/>
    </location>
</feature>
<sequence>MENPIWTTEYQQSVPTDLERTGNDLNNGTTENGEDGECSKKSDKEDAKDFVENELQKDSGPIKITISEKAKQIIHSISEQIKPLSQVEKFLLFLKLPAEVTSAVDPFRQPLNPLGSRSEITRTISWIKTHLEEDPDISLPKQEVYNEYHNYCGRNSIKPLSQADFGKVMKQVYPRVRARRLGTRGNSRYCYSGLRRCAVLKSPVLPDLADKLMSTEAPFTQSSLASAAWLIVKEWAEKLLNQEFSTIQALAYFLILNHSIGTGSEAASKITSAGEASLKEEGSEKVPNKHRELQLQLQRKIQQKNEGKEKKKRTQSPKSEQKPNMKKSRSQSVPAQNITSNFSPTTSATTINGGANSSSMGGECGSSSTASSSTSTSPTQAKPICDKSLDFTQLPVLPDFNSFQKPAAEGVIGTTRQEPQLVLTNKISITRLAPSSVQSCTTNVPSSPIRKQPKYKTLRPRLQQCDIVSYNPPPLPTTQLPLPEVEDHRSQHIPDIARIKEKTSDEECDVPDFPLTRERLNSVSNVSKDAMDEYLGTNNSQHEEELSKYFSNSNATAATESEDTSKLSTLRQLLVQNIGDTKPSVPAIFNSKNVAFTSNCLNQMPVQTDLNFKPQLTPHGSLTNISTSIKRRVSFETPLSEDSVPASPNTRRKNFSFTPISPGPQSPSGMHSKCSSTSASPFVSPRNTPVSRNKLVTTSILKNEGKKSLKVKREIDLTVEIPNDSQFCNNLLPMSAPVSPMLSNKSVLQKLLNSTSKVAYNPSYSTLRSFPLQPDSSPEMTQFLNSNVESNLEGYRSRSVPLHNMIAPIQNVLSSSNDFSEIDPIPESDSENVKQLLKSLEPPNNDIMDEISSNNNVNLREFGFQLISNMDVNDFPQTQQEFGSQRMMRSQSMGGEVSIPSISSLPSRSVPSTPVPFIKPSKINYNNSRSYPSTPLNSSEAFTYNINVNGDCLLNGQPVLDNLDLNFEMNGNESVEQNLSHDKDFSIDDDFDMVENDNQLINPGLIETNFIGNIE</sequence>
<feature type="compositionally biased region" description="Polar residues" evidence="2">
    <location>
        <begin position="1"/>
        <end position="15"/>
    </location>
</feature>
<dbReference type="Gene3D" id="1.10.10.10">
    <property type="entry name" value="Winged helix-like DNA-binding domain superfamily/Winged helix DNA-binding domain"/>
    <property type="match status" value="1"/>
</dbReference>
<reference evidence="4" key="1">
    <citation type="submission" date="2022-01" db="EMBL/GenBank/DDBJ databases">
        <authorList>
            <person name="King R."/>
        </authorList>
    </citation>
    <scope>NUCLEOTIDE SEQUENCE</scope>
</reference>